<evidence type="ECO:0000313" key="2">
    <source>
        <dbReference type="EMBL" id="PWV92498.1"/>
    </source>
</evidence>
<protein>
    <submittedName>
        <fullName evidence="2">Sugar phosphate isomerase/epimerase</fullName>
    </submittedName>
</protein>
<reference evidence="2 3" key="1">
    <citation type="submission" date="2018-05" db="EMBL/GenBank/DDBJ databases">
        <title>Genomic Encyclopedia of Type Strains, Phase III (KMG-III): the genomes of soil and plant-associated and newly described type strains.</title>
        <authorList>
            <person name="Whitman W."/>
        </authorList>
    </citation>
    <scope>NUCLEOTIDE SEQUENCE [LARGE SCALE GENOMIC DNA]</scope>
    <source>
        <strain evidence="2 3">CECT 5696</strain>
    </source>
</reference>
<dbReference type="Proteomes" id="UP000246635">
    <property type="component" value="Unassembled WGS sequence"/>
</dbReference>
<dbReference type="InterPro" id="IPR050312">
    <property type="entry name" value="IolE/XylAMocC-like"/>
</dbReference>
<feature type="domain" description="Xylose isomerase-like TIM barrel" evidence="1">
    <location>
        <begin position="62"/>
        <end position="243"/>
    </location>
</feature>
<dbReference type="PANTHER" id="PTHR12110:SF53">
    <property type="entry name" value="BLR5974 PROTEIN"/>
    <property type="match status" value="1"/>
</dbReference>
<dbReference type="SUPFAM" id="SSF51658">
    <property type="entry name" value="Xylose isomerase-like"/>
    <property type="match status" value="1"/>
</dbReference>
<gene>
    <name evidence="2" type="ORF">DFQ01_13559</name>
</gene>
<dbReference type="Gene3D" id="3.20.20.150">
    <property type="entry name" value="Divalent-metal-dependent TIM barrel enzymes"/>
    <property type="match status" value="1"/>
</dbReference>
<dbReference type="InterPro" id="IPR036237">
    <property type="entry name" value="Xyl_isomerase-like_sf"/>
</dbReference>
<dbReference type="EMBL" id="QGTQ01000035">
    <property type="protein sequence ID" value="PWV92498.1"/>
    <property type="molecule type" value="Genomic_DNA"/>
</dbReference>
<comment type="caution">
    <text evidence="2">The sequence shown here is derived from an EMBL/GenBank/DDBJ whole genome shotgun (WGS) entry which is preliminary data.</text>
</comment>
<evidence type="ECO:0000313" key="3">
    <source>
        <dbReference type="Proteomes" id="UP000246635"/>
    </source>
</evidence>
<name>A0A2V2YH23_9BACL</name>
<organism evidence="2 3">
    <name type="scientific">Paenibacillus cellulosilyticus</name>
    <dbReference type="NCBI Taxonomy" id="375489"/>
    <lineage>
        <taxon>Bacteria</taxon>
        <taxon>Bacillati</taxon>
        <taxon>Bacillota</taxon>
        <taxon>Bacilli</taxon>
        <taxon>Bacillales</taxon>
        <taxon>Paenibacillaceae</taxon>
        <taxon>Paenibacillus</taxon>
    </lineage>
</organism>
<sequence>MTKLYTRKEGMPLYQERLSLSSWSVHRLLGLSRWTVWDASTSRPVIHEEEGDAVITLLDLPQAVAERGFRYLELCHFHLPKVEEPYLAQLRDAFQTAGVTLHTLLIDYGDLSSPDPVRRSADEQLIGRWIDIAEKLGAAAVRVVAGEQQTGDAVAIARSAASLQRLLRYGAERGVQVVTENFRELTSTLANWQAVMEAAGSRIRTIVDFGNMQPDEKEAAIAYGARIAHSIHAKPVYLADGSFDEEELRRNVAIASANGSVAPISVIFDQDGDVWEGIQRIADAIVSSH</sequence>
<evidence type="ECO:0000259" key="1">
    <source>
        <dbReference type="Pfam" id="PF01261"/>
    </source>
</evidence>
<dbReference type="AlphaFoldDB" id="A0A2V2YH23"/>
<keyword evidence="3" id="KW-1185">Reference proteome</keyword>
<keyword evidence="2" id="KW-0413">Isomerase</keyword>
<dbReference type="InterPro" id="IPR013022">
    <property type="entry name" value="Xyl_isomerase-like_TIM-brl"/>
</dbReference>
<dbReference type="GO" id="GO:0016853">
    <property type="term" value="F:isomerase activity"/>
    <property type="evidence" value="ECO:0007669"/>
    <property type="project" value="UniProtKB-KW"/>
</dbReference>
<proteinExistence type="predicted"/>
<dbReference type="Pfam" id="PF01261">
    <property type="entry name" value="AP_endonuc_2"/>
    <property type="match status" value="1"/>
</dbReference>
<dbReference type="PANTHER" id="PTHR12110">
    <property type="entry name" value="HYDROXYPYRUVATE ISOMERASE"/>
    <property type="match status" value="1"/>
</dbReference>
<accession>A0A2V2YH23</accession>